<reference evidence="1" key="1">
    <citation type="submission" date="2018-05" db="EMBL/GenBank/DDBJ databases">
        <authorList>
            <person name="Lanie J.A."/>
            <person name="Ng W.-L."/>
            <person name="Kazmierczak K.M."/>
            <person name="Andrzejewski T.M."/>
            <person name="Davidsen T.M."/>
            <person name="Wayne K.J."/>
            <person name="Tettelin H."/>
            <person name="Glass J.I."/>
            <person name="Rusch D."/>
            <person name="Podicherti R."/>
            <person name="Tsui H.-C.T."/>
            <person name="Winkler M.E."/>
        </authorList>
    </citation>
    <scope>NUCLEOTIDE SEQUENCE</scope>
</reference>
<gene>
    <name evidence="1" type="ORF">METZ01_LOCUS1438</name>
</gene>
<accession>A0A381N3G6</accession>
<dbReference type="AlphaFoldDB" id="A0A381N3G6"/>
<protein>
    <submittedName>
        <fullName evidence="1">Uncharacterized protein</fullName>
    </submittedName>
</protein>
<name>A0A381N3G6_9ZZZZ</name>
<evidence type="ECO:0000313" key="1">
    <source>
        <dbReference type="EMBL" id="SUZ48584.1"/>
    </source>
</evidence>
<feature type="non-terminal residue" evidence="1">
    <location>
        <position position="1"/>
    </location>
</feature>
<dbReference type="EMBL" id="UINC01000076">
    <property type="protein sequence ID" value="SUZ48584.1"/>
    <property type="molecule type" value="Genomic_DNA"/>
</dbReference>
<proteinExistence type="predicted"/>
<organism evidence="1">
    <name type="scientific">marine metagenome</name>
    <dbReference type="NCBI Taxonomy" id="408172"/>
    <lineage>
        <taxon>unclassified sequences</taxon>
        <taxon>metagenomes</taxon>
        <taxon>ecological metagenomes</taxon>
    </lineage>
</organism>
<sequence length="126" mass="13826">VNDAVLVLVVQLAVDVHHHLTVLVSDLIEYLILIEGLAPDLKEGSDRGVHRSWGLDVELAGLVMGVDSPHAVAFGVVYPDVGCDCDLRAVDEYPQRRVVVRDNLAVARQTDIDDIPVSRLFGECTW</sequence>